<dbReference type="EMBL" id="CM042025">
    <property type="protein sequence ID" value="KAI3806749.1"/>
    <property type="molecule type" value="Genomic_DNA"/>
</dbReference>
<evidence type="ECO:0000313" key="2">
    <source>
        <dbReference type="Proteomes" id="UP001056120"/>
    </source>
</evidence>
<dbReference type="Proteomes" id="UP001056120">
    <property type="component" value="Linkage Group LG08"/>
</dbReference>
<organism evidence="1 2">
    <name type="scientific">Smallanthus sonchifolius</name>
    <dbReference type="NCBI Taxonomy" id="185202"/>
    <lineage>
        <taxon>Eukaryota</taxon>
        <taxon>Viridiplantae</taxon>
        <taxon>Streptophyta</taxon>
        <taxon>Embryophyta</taxon>
        <taxon>Tracheophyta</taxon>
        <taxon>Spermatophyta</taxon>
        <taxon>Magnoliopsida</taxon>
        <taxon>eudicotyledons</taxon>
        <taxon>Gunneridae</taxon>
        <taxon>Pentapetalae</taxon>
        <taxon>asterids</taxon>
        <taxon>campanulids</taxon>
        <taxon>Asterales</taxon>
        <taxon>Asteraceae</taxon>
        <taxon>Asteroideae</taxon>
        <taxon>Heliantheae alliance</taxon>
        <taxon>Millerieae</taxon>
        <taxon>Smallanthus</taxon>
    </lineage>
</organism>
<name>A0ACB9IFN8_9ASTR</name>
<reference evidence="2" key="1">
    <citation type="journal article" date="2022" name="Mol. Ecol. Resour.">
        <title>The genomes of chicory, endive, great burdock and yacon provide insights into Asteraceae palaeo-polyploidization history and plant inulin production.</title>
        <authorList>
            <person name="Fan W."/>
            <person name="Wang S."/>
            <person name="Wang H."/>
            <person name="Wang A."/>
            <person name="Jiang F."/>
            <person name="Liu H."/>
            <person name="Zhao H."/>
            <person name="Xu D."/>
            <person name="Zhang Y."/>
        </authorList>
    </citation>
    <scope>NUCLEOTIDE SEQUENCE [LARGE SCALE GENOMIC DNA]</scope>
    <source>
        <strain evidence="2">cv. Yunnan</strain>
    </source>
</reference>
<accession>A0ACB9IFN8</accession>
<keyword evidence="2" id="KW-1185">Reference proteome</keyword>
<protein>
    <submittedName>
        <fullName evidence="1">Uncharacterized protein</fullName>
    </submittedName>
</protein>
<proteinExistence type="predicted"/>
<gene>
    <name evidence="1" type="ORF">L1987_22663</name>
</gene>
<evidence type="ECO:0000313" key="1">
    <source>
        <dbReference type="EMBL" id="KAI3806749.1"/>
    </source>
</evidence>
<reference evidence="1 2" key="2">
    <citation type="journal article" date="2022" name="Mol. Ecol. Resour.">
        <title>The genomes of chicory, endive, great burdock and yacon provide insights into Asteraceae paleo-polyploidization history and plant inulin production.</title>
        <authorList>
            <person name="Fan W."/>
            <person name="Wang S."/>
            <person name="Wang H."/>
            <person name="Wang A."/>
            <person name="Jiang F."/>
            <person name="Liu H."/>
            <person name="Zhao H."/>
            <person name="Xu D."/>
            <person name="Zhang Y."/>
        </authorList>
    </citation>
    <scope>NUCLEOTIDE SEQUENCE [LARGE SCALE GENOMIC DNA]</scope>
    <source>
        <strain evidence="2">cv. Yunnan</strain>
        <tissue evidence="1">Leaves</tissue>
    </source>
</reference>
<sequence>MDSGAGCIQETFRGFLKCLGLEGGGGNAVSGGEDVANNPPPPSSPPLDPVADDTPVMDPLVDVLASPIDKTTNTMDIDDNLGAQSNFTLVTIDEIINTSGGTTAEAHYVELLDGGQPNMSQLLTTSLISSGGGGKTH</sequence>
<comment type="caution">
    <text evidence="1">The sequence shown here is derived from an EMBL/GenBank/DDBJ whole genome shotgun (WGS) entry which is preliminary data.</text>
</comment>